<keyword evidence="2" id="KW-1185">Reference proteome</keyword>
<accession>A0A5C6DRL9</accession>
<protein>
    <submittedName>
        <fullName evidence="1">Uncharacterized protein</fullName>
    </submittedName>
</protein>
<comment type="caution">
    <text evidence="1">The sequence shown here is derived from an EMBL/GenBank/DDBJ whole genome shotgun (WGS) entry which is preliminary data.</text>
</comment>
<reference evidence="1 2" key="1">
    <citation type="submission" date="2019-02" db="EMBL/GenBank/DDBJ databases">
        <title>Deep-cultivation of Planctomycetes and their phenomic and genomic characterization uncovers novel biology.</title>
        <authorList>
            <person name="Wiegand S."/>
            <person name="Jogler M."/>
            <person name="Boedeker C."/>
            <person name="Pinto D."/>
            <person name="Vollmers J."/>
            <person name="Rivas-Marin E."/>
            <person name="Kohn T."/>
            <person name="Peeters S.H."/>
            <person name="Heuer A."/>
            <person name="Rast P."/>
            <person name="Oberbeckmann S."/>
            <person name="Bunk B."/>
            <person name="Jeske O."/>
            <person name="Meyerdierks A."/>
            <person name="Storesund J.E."/>
            <person name="Kallscheuer N."/>
            <person name="Luecker S."/>
            <person name="Lage O.M."/>
            <person name="Pohl T."/>
            <person name="Merkel B.J."/>
            <person name="Hornburger P."/>
            <person name="Mueller R.-W."/>
            <person name="Bruemmer F."/>
            <person name="Labrenz M."/>
            <person name="Spormann A.M."/>
            <person name="Op Den Camp H."/>
            <person name="Overmann J."/>
            <person name="Amann R."/>
            <person name="Jetten M.S.M."/>
            <person name="Mascher T."/>
            <person name="Medema M.H."/>
            <person name="Devos D.P."/>
            <person name="Kaster A.-K."/>
            <person name="Ovreas L."/>
            <person name="Rohde M."/>
            <person name="Galperin M.Y."/>
            <person name="Jogler C."/>
        </authorList>
    </citation>
    <scope>NUCLEOTIDE SEQUENCE [LARGE SCALE GENOMIC DNA]</scope>
    <source>
        <strain evidence="1 2">Q31b</strain>
    </source>
</reference>
<evidence type="ECO:0000313" key="2">
    <source>
        <dbReference type="Proteomes" id="UP000315471"/>
    </source>
</evidence>
<evidence type="ECO:0000313" key="1">
    <source>
        <dbReference type="EMBL" id="TWU38855.1"/>
    </source>
</evidence>
<organism evidence="1 2">
    <name type="scientific">Novipirellula aureliae</name>
    <dbReference type="NCBI Taxonomy" id="2527966"/>
    <lineage>
        <taxon>Bacteria</taxon>
        <taxon>Pseudomonadati</taxon>
        <taxon>Planctomycetota</taxon>
        <taxon>Planctomycetia</taxon>
        <taxon>Pirellulales</taxon>
        <taxon>Pirellulaceae</taxon>
        <taxon>Novipirellula</taxon>
    </lineage>
</organism>
<name>A0A5C6DRL9_9BACT</name>
<dbReference type="AlphaFoldDB" id="A0A5C6DRL9"/>
<dbReference type="EMBL" id="SJPY01000006">
    <property type="protein sequence ID" value="TWU38855.1"/>
    <property type="molecule type" value="Genomic_DNA"/>
</dbReference>
<dbReference type="Proteomes" id="UP000315471">
    <property type="component" value="Unassembled WGS sequence"/>
</dbReference>
<gene>
    <name evidence="1" type="ORF">Q31b_39330</name>
</gene>
<sequence length="82" mass="9114">MKNALFLLLVILGQAITAVSLFAADARPNVVRFMPMILHLTTTSVLMGLENLGRQDWTSWPGKESLLNMPIQPLRAHQAAWS</sequence>
<proteinExistence type="predicted"/>